<comment type="subcellular location">
    <subcellularLocation>
        <location evidence="3">Cell projection</location>
        <location evidence="3">Lamellipodium</location>
    </subcellularLocation>
    <subcellularLocation>
        <location evidence="2">Cytoplasm</location>
    </subcellularLocation>
</comment>
<dbReference type="InterPro" id="IPR057529">
    <property type="entry name" value="MRCK/ROCK_PH"/>
</dbReference>
<feature type="domain" description="Phorbol-ester/DAG-type" evidence="25">
    <location>
        <begin position="986"/>
        <end position="1036"/>
    </location>
</feature>
<dbReference type="Pfam" id="PF08826">
    <property type="entry name" value="DMPK_coil"/>
    <property type="match status" value="1"/>
</dbReference>
<proteinExistence type="inferred from homology"/>
<feature type="domain" description="CRIB" evidence="26">
    <location>
        <begin position="1544"/>
        <end position="1557"/>
    </location>
</feature>
<dbReference type="SUPFAM" id="SSF57889">
    <property type="entry name" value="Cysteine-rich domain"/>
    <property type="match status" value="1"/>
</dbReference>
<dbReference type="InterPro" id="IPR000961">
    <property type="entry name" value="AGC-kinase_C"/>
</dbReference>
<feature type="domain" description="CNH" evidence="27">
    <location>
        <begin position="1201"/>
        <end position="1473"/>
    </location>
</feature>
<feature type="coiled-coil region" evidence="21">
    <location>
        <begin position="436"/>
        <end position="644"/>
    </location>
</feature>
<dbReference type="InterPro" id="IPR046349">
    <property type="entry name" value="C1-like_sf"/>
</dbReference>
<evidence type="ECO:0000256" key="16">
    <source>
        <dbReference type="ARBA" id="ARBA00023054"/>
    </source>
</evidence>
<keyword evidence="12" id="KW-0863">Zinc-finger</keyword>
<evidence type="ECO:0000256" key="18">
    <source>
        <dbReference type="ARBA" id="ARBA00047899"/>
    </source>
</evidence>
<feature type="domain" description="AGC-kinase C-terminal" evidence="28">
    <location>
        <begin position="343"/>
        <end position="413"/>
    </location>
</feature>
<evidence type="ECO:0000259" key="24">
    <source>
        <dbReference type="PROSITE" id="PS50011"/>
    </source>
</evidence>
<keyword evidence="15 20" id="KW-0067">ATP-binding</keyword>
<dbReference type="InterPro" id="IPR001849">
    <property type="entry name" value="PH_domain"/>
</dbReference>
<dbReference type="Ensembl" id="ENSCCRT00000108301.1">
    <property type="protein sequence ID" value="ENSCCRP00000112121.1"/>
    <property type="gene ID" value="ENSCCRG00000012664.2"/>
</dbReference>
<evidence type="ECO:0000256" key="3">
    <source>
        <dbReference type="ARBA" id="ARBA00004510"/>
    </source>
</evidence>
<dbReference type="GO" id="GO:0031032">
    <property type="term" value="P:actomyosin structure organization"/>
    <property type="evidence" value="ECO:0007669"/>
    <property type="project" value="TreeGrafter"/>
</dbReference>
<dbReference type="InterPro" id="IPR014930">
    <property type="entry name" value="Myotonic_dystrophy_kinase_coil"/>
</dbReference>
<dbReference type="InterPro" id="IPR008271">
    <property type="entry name" value="Ser/Thr_kinase_AS"/>
</dbReference>
<evidence type="ECO:0000313" key="29">
    <source>
        <dbReference type="Ensembl" id="ENSCCRP00000112121.1"/>
    </source>
</evidence>
<keyword evidence="6" id="KW-0963">Cytoplasm</keyword>
<comment type="similarity">
    <text evidence="4">Belongs to the protein kinase superfamily. AGC Ser/Thr protein kinase family. DMPK subfamily.</text>
</comment>
<dbReference type="FunFam" id="3.30.60.20:FF:000005">
    <property type="entry name" value="Non-specific serine/threonine protein kinase"/>
    <property type="match status" value="1"/>
</dbReference>
<dbReference type="SMART" id="SM00036">
    <property type="entry name" value="CNH"/>
    <property type="match status" value="1"/>
</dbReference>
<evidence type="ECO:0000256" key="17">
    <source>
        <dbReference type="ARBA" id="ARBA00023273"/>
    </source>
</evidence>
<name>A0A9J7XZM8_CYPCA</name>
<dbReference type="GO" id="GO:0005524">
    <property type="term" value="F:ATP binding"/>
    <property type="evidence" value="ECO:0007669"/>
    <property type="project" value="UniProtKB-UniRule"/>
</dbReference>
<evidence type="ECO:0000256" key="22">
    <source>
        <dbReference type="SAM" id="MobiDB-lite"/>
    </source>
</evidence>
<dbReference type="GO" id="GO:0004674">
    <property type="term" value="F:protein serine/threonine kinase activity"/>
    <property type="evidence" value="ECO:0007669"/>
    <property type="project" value="UniProtKB-KW"/>
</dbReference>
<dbReference type="PROSITE" id="PS00479">
    <property type="entry name" value="ZF_DAG_PE_1"/>
    <property type="match status" value="1"/>
</dbReference>
<comment type="catalytic activity">
    <reaction evidence="18">
        <text>L-threonyl-[protein] + ATP = O-phospho-L-threonyl-[protein] + ADP + H(+)</text>
        <dbReference type="Rhea" id="RHEA:46608"/>
        <dbReference type="Rhea" id="RHEA-COMP:11060"/>
        <dbReference type="Rhea" id="RHEA-COMP:11605"/>
        <dbReference type="ChEBI" id="CHEBI:15378"/>
        <dbReference type="ChEBI" id="CHEBI:30013"/>
        <dbReference type="ChEBI" id="CHEBI:30616"/>
        <dbReference type="ChEBI" id="CHEBI:61977"/>
        <dbReference type="ChEBI" id="CHEBI:456216"/>
        <dbReference type="EC" id="2.7.11.1"/>
    </reaction>
</comment>
<accession>A0A9J7XZM8</accession>
<dbReference type="GeneTree" id="ENSGT01030000234517"/>
<evidence type="ECO:0000259" key="28">
    <source>
        <dbReference type="PROSITE" id="PS51285"/>
    </source>
</evidence>
<dbReference type="PROSITE" id="PS50108">
    <property type="entry name" value="CRIB"/>
    <property type="match status" value="1"/>
</dbReference>
<evidence type="ECO:0000256" key="1">
    <source>
        <dbReference type="ARBA" id="ARBA00001946"/>
    </source>
</evidence>
<dbReference type="PROSITE" id="PS00107">
    <property type="entry name" value="PROTEIN_KINASE_ATP"/>
    <property type="match status" value="1"/>
</dbReference>
<dbReference type="Pfam" id="PF00069">
    <property type="entry name" value="Pkinase"/>
    <property type="match status" value="1"/>
</dbReference>
<dbReference type="Proteomes" id="UP001108240">
    <property type="component" value="Unplaced"/>
</dbReference>
<dbReference type="InterPro" id="IPR017441">
    <property type="entry name" value="Protein_kinase_ATP_BS"/>
</dbReference>
<sequence length="1669" mass="189031">MSAKVRLKKLEQLLLDGHQKNDRSLSVETLLDILICLYNECSNSPLKREKHVTDFLEWVKPFTTTVKEMRLHRDDFEMLKVIGRGAFGEVAVVKMKHTERVYAMKILNKWEMLKRAETACFREERNVLVNGDCQWITTLHYAFQDDNHLYLVMDYYVGGDLLTLLSKFEDRLPEDMAKFYVAEMVLAIHSIHQQRYVHRDIKPDNVLLDMNGHIRLADFGSCLKMMQDGTVQSSVAVGTPDYISPEILQAMEDGMGKYGPECDWWSLGVCMYEMLYGETPFYAESLVETYGKIMNHEERFQFPSHITDVSEEAKDLIQRLICSRERRLGQHGIEEFKKHPFFSGIDWENIRNTEAPYIPDVSSPSDTSNFDVDDDVLKNPDIAPPVSHTGFTGQHLPFVGFTYTTESCFSDRGSVSRVALADGGAGEDLQDGGLPVEAFEKRIRCLEQEKQELNRKLQGNHHKIIKISLHGSGRGASTLGRDREIKKLNEEIDRLKKKLADSDRLEHQLEEAVTLRQDFESSSTKLKALDKQVKALKLEKEDIHKQLVESLDRLKSQTKELKDAHQQRKLAMQEFSELNERMAELRSQKQRLSRQLRDKEEEMEVVMQKIDAMRQDIRKTEKARKELESQLEDACAEASKERKLREHSEVYSKQLESELEMLKVKQGTGRASGPSSETQQELTKLKSELDKKVLFYEEELVRRDASHTTELKNMRKELRDSEGQQLSLQKELLVLKDKLEKGKRERQIDTDEATSALKGKYERERHLLSEENRKLTAETDRLCNFVDKLTAQNRQLEDELQDLASKKESVAHWEAQIAEIIQWVSDEKDARGYLQALASKMTEELESLRSSSLGSRTLDPLWKVRRSQKLDMSARLELQSALEAEIRAKQLVQDELRKVKAANISFESKLKDTEAKNKGLEEQLENMKKEMEESRSRSDKGLKLPDFQDSIFEYFNTSPLAHDLTFRVSVSDSIWPSATAAPKPKAHQLSIKTFSSPTQCTHCTSLMVGQTRQGYACEVCSFICHVSCKDNAPQICPIPPEQAKRPLGIDVQRGIGTAYKGFVRIPKPTGVKKGWQRAYAVVCDCKLFLYEVPEGKSTQPGMMASQVLDLRDEEFSVSSVLASDVIHASRKDIPCIFRVTSSTSNSPIRPVPLLVLAESEAEKRKWVGILEGLQNILAKNRLKNRVVHVLHEAYDSSLPAIKTTLSAAIVDRERIALGTEDGLFVVEITRDVIVRAADCKKICQIELMPKEKMVALLSGRNRHVHLYSWAALEGADVNCEAKLTDTKGCQAMTIGTLRPGGPACLLAGVKRQVICYEITRVKPHHRKLWEVQAPGIAQWLGIIRDRLCVGYPSGFALLAMQGESSPVSLVSPADPSLAFLAQQPLDALHAMEVGANELLLCFSQLGVYVDATGRRSRTQELMWPATPLACSNSNYLTVYSDYGVDVFDVHTTEWVQTISLRGIRPLNVEGSLNLFGSEQPHLIYFSNNSSDGCDLAIPETSDNSKKLMVRTRSKRKFLFKVPEEERLQQRREMLRDPEMRSKLISNPTNFNHVAHMGPGDGMQVLMDLPLSVMPSSQDDLSKDKPRPLSSISRQQRSKTHITRTASGGCRAGSSRSISDQDQDFDREPDSDSTKHSTPSNSSNPSSPPSPNSPHRSQLTLDSLDQSLDG</sequence>
<dbReference type="SMART" id="SM00109">
    <property type="entry name" value="C1"/>
    <property type="match status" value="1"/>
</dbReference>
<dbReference type="GO" id="GO:0008270">
    <property type="term" value="F:zinc ion binding"/>
    <property type="evidence" value="ECO:0007669"/>
    <property type="project" value="UniProtKB-KW"/>
</dbReference>
<evidence type="ECO:0000259" key="23">
    <source>
        <dbReference type="PROSITE" id="PS50003"/>
    </source>
</evidence>
<feature type="coiled-coil region" evidence="21">
    <location>
        <begin position="903"/>
        <end position="937"/>
    </location>
</feature>
<evidence type="ECO:0000256" key="11">
    <source>
        <dbReference type="ARBA" id="ARBA00022741"/>
    </source>
</evidence>
<evidence type="ECO:0000256" key="2">
    <source>
        <dbReference type="ARBA" id="ARBA00004496"/>
    </source>
</evidence>
<dbReference type="InterPro" id="IPR031597">
    <property type="entry name" value="KELK"/>
</dbReference>
<dbReference type="SUPFAM" id="SSF56112">
    <property type="entry name" value="Protein kinase-like (PK-like)"/>
    <property type="match status" value="1"/>
</dbReference>
<evidence type="ECO:0000256" key="19">
    <source>
        <dbReference type="ARBA" id="ARBA00048679"/>
    </source>
</evidence>
<keyword evidence="30" id="KW-1185">Reference proteome</keyword>
<dbReference type="FunFam" id="2.30.29.30:FF:000140">
    <property type="entry name" value="CDC42 binding protein kinase beta"/>
    <property type="match status" value="1"/>
</dbReference>
<evidence type="ECO:0000256" key="10">
    <source>
        <dbReference type="ARBA" id="ARBA00022723"/>
    </source>
</evidence>
<keyword evidence="17" id="KW-0966">Cell projection</keyword>
<evidence type="ECO:0000256" key="6">
    <source>
        <dbReference type="ARBA" id="ARBA00022490"/>
    </source>
</evidence>
<dbReference type="CDD" id="cd01243">
    <property type="entry name" value="PH_MRCK"/>
    <property type="match status" value="1"/>
</dbReference>
<dbReference type="InterPro" id="IPR000095">
    <property type="entry name" value="CRIB_dom"/>
</dbReference>
<evidence type="ECO:0000259" key="27">
    <source>
        <dbReference type="PROSITE" id="PS50219"/>
    </source>
</evidence>
<dbReference type="FunFam" id="3.30.200.20:FF:001055">
    <property type="entry name" value="Serine/threonine-protein kinase MRCK beta"/>
    <property type="match status" value="1"/>
</dbReference>
<dbReference type="Pfam" id="PF00780">
    <property type="entry name" value="CNH"/>
    <property type="match status" value="1"/>
</dbReference>
<evidence type="ECO:0000256" key="8">
    <source>
        <dbReference type="ARBA" id="ARBA00022553"/>
    </source>
</evidence>
<evidence type="ECO:0000259" key="25">
    <source>
        <dbReference type="PROSITE" id="PS50081"/>
    </source>
</evidence>
<feature type="compositionally biased region" description="Basic and acidic residues" evidence="22">
    <location>
        <begin position="1623"/>
        <end position="1634"/>
    </location>
</feature>
<comment type="catalytic activity">
    <reaction evidence="19">
        <text>L-seryl-[protein] + ATP = O-phospho-L-seryl-[protein] + ADP + H(+)</text>
        <dbReference type="Rhea" id="RHEA:17989"/>
        <dbReference type="Rhea" id="RHEA-COMP:9863"/>
        <dbReference type="Rhea" id="RHEA-COMP:11604"/>
        <dbReference type="ChEBI" id="CHEBI:15378"/>
        <dbReference type="ChEBI" id="CHEBI:29999"/>
        <dbReference type="ChEBI" id="CHEBI:30616"/>
        <dbReference type="ChEBI" id="CHEBI:83421"/>
        <dbReference type="ChEBI" id="CHEBI:456216"/>
        <dbReference type="EC" id="2.7.11.1"/>
    </reaction>
</comment>
<keyword evidence="10" id="KW-0479">Metal-binding</keyword>
<dbReference type="PANTHER" id="PTHR22988">
    <property type="entry name" value="MYOTONIC DYSTROPHY S/T KINASE-RELATED"/>
    <property type="match status" value="1"/>
</dbReference>
<dbReference type="InterPro" id="IPR017892">
    <property type="entry name" value="Pkinase_C"/>
</dbReference>
<keyword evidence="13" id="KW-0418">Kinase</keyword>
<feature type="domain" description="Protein kinase" evidence="24">
    <location>
        <begin position="76"/>
        <end position="342"/>
    </location>
</feature>
<dbReference type="CDD" id="cd20865">
    <property type="entry name" value="C1_MRCKbeta"/>
    <property type="match status" value="1"/>
</dbReference>
<dbReference type="InterPro" id="IPR001180">
    <property type="entry name" value="CNH_dom"/>
</dbReference>
<keyword evidence="16 21" id="KW-0175">Coiled coil</keyword>
<dbReference type="InterPro" id="IPR011993">
    <property type="entry name" value="PH-like_dom_sf"/>
</dbReference>
<evidence type="ECO:0000256" key="5">
    <source>
        <dbReference type="ARBA" id="ARBA00012513"/>
    </source>
</evidence>
<evidence type="ECO:0000256" key="21">
    <source>
        <dbReference type="SAM" id="Coils"/>
    </source>
</evidence>
<dbReference type="PROSITE" id="PS51285">
    <property type="entry name" value="AGC_KINASE_CTER"/>
    <property type="match status" value="1"/>
</dbReference>
<dbReference type="Pfam" id="PF00130">
    <property type="entry name" value="C1_1"/>
    <property type="match status" value="1"/>
</dbReference>
<keyword evidence="14" id="KW-0862">Zinc</keyword>
<feature type="domain" description="PH" evidence="23">
    <location>
        <begin position="1056"/>
        <end position="1175"/>
    </location>
</feature>
<evidence type="ECO:0000313" key="30">
    <source>
        <dbReference type="Proteomes" id="UP001108240"/>
    </source>
</evidence>
<protein>
    <recommendedName>
        <fullName evidence="5">non-specific serine/threonine protein kinase</fullName>
        <ecNumber evidence="5">2.7.11.1</ecNumber>
    </recommendedName>
</protein>
<evidence type="ECO:0000256" key="9">
    <source>
        <dbReference type="ARBA" id="ARBA00022679"/>
    </source>
</evidence>
<dbReference type="Gene3D" id="1.10.510.10">
    <property type="entry name" value="Transferase(Phosphotransferase) domain 1"/>
    <property type="match status" value="1"/>
</dbReference>
<dbReference type="PROSITE" id="PS50003">
    <property type="entry name" value="PH_DOMAIN"/>
    <property type="match status" value="1"/>
</dbReference>
<dbReference type="EC" id="2.7.11.1" evidence="5"/>
<dbReference type="SUPFAM" id="SSF50729">
    <property type="entry name" value="PH domain-like"/>
    <property type="match status" value="1"/>
</dbReference>
<dbReference type="InterPro" id="IPR050839">
    <property type="entry name" value="Rho-assoc_Ser/Thr_Kinase"/>
</dbReference>
<evidence type="ECO:0000256" key="13">
    <source>
        <dbReference type="ARBA" id="ARBA00022777"/>
    </source>
</evidence>
<dbReference type="Gene3D" id="1.20.5.340">
    <property type="match status" value="1"/>
</dbReference>
<dbReference type="CDD" id="cd00132">
    <property type="entry name" value="CRIB"/>
    <property type="match status" value="1"/>
</dbReference>
<dbReference type="GO" id="GO:0005737">
    <property type="term" value="C:cytoplasm"/>
    <property type="evidence" value="ECO:0007669"/>
    <property type="project" value="UniProtKB-SubCell"/>
</dbReference>
<dbReference type="Gene3D" id="3.30.200.20">
    <property type="entry name" value="Phosphorylase Kinase, domain 1"/>
    <property type="match status" value="1"/>
</dbReference>
<feature type="compositionally biased region" description="Low complexity" evidence="22">
    <location>
        <begin position="1603"/>
        <end position="1617"/>
    </location>
</feature>
<keyword evidence="11 20" id="KW-0547">Nucleotide-binding</keyword>
<dbReference type="PROSITE" id="PS50011">
    <property type="entry name" value="PROTEIN_KINASE_DOM"/>
    <property type="match status" value="1"/>
</dbReference>
<evidence type="ECO:0000256" key="12">
    <source>
        <dbReference type="ARBA" id="ARBA00022771"/>
    </source>
</evidence>
<reference evidence="29" key="1">
    <citation type="submission" date="2025-08" db="UniProtKB">
        <authorList>
            <consortium name="Ensembl"/>
        </authorList>
    </citation>
    <scope>IDENTIFICATION</scope>
</reference>
<dbReference type="SMART" id="SM00233">
    <property type="entry name" value="PH"/>
    <property type="match status" value="1"/>
</dbReference>
<feature type="binding site" evidence="20">
    <location>
        <position position="105"/>
    </location>
    <ligand>
        <name>ATP</name>
        <dbReference type="ChEBI" id="CHEBI:30616"/>
    </ligand>
</feature>
<evidence type="ECO:0000256" key="14">
    <source>
        <dbReference type="ARBA" id="ARBA00022833"/>
    </source>
</evidence>
<dbReference type="InterPro" id="IPR002219">
    <property type="entry name" value="PKC_DAG/PE"/>
</dbReference>
<comment type="cofactor">
    <cofactor evidence="1">
        <name>Mg(2+)</name>
        <dbReference type="ChEBI" id="CHEBI:18420"/>
    </cofactor>
</comment>
<dbReference type="GO" id="GO:0030027">
    <property type="term" value="C:lamellipodium"/>
    <property type="evidence" value="ECO:0007669"/>
    <property type="project" value="UniProtKB-SubCell"/>
</dbReference>
<evidence type="ECO:0000259" key="26">
    <source>
        <dbReference type="PROSITE" id="PS50108"/>
    </source>
</evidence>
<evidence type="ECO:0000256" key="15">
    <source>
        <dbReference type="ARBA" id="ARBA00022840"/>
    </source>
</evidence>
<dbReference type="Pfam" id="PF15796">
    <property type="entry name" value="KELK"/>
    <property type="match status" value="1"/>
</dbReference>
<dbReference type="PANTHER" id="PTHR22988:SF34">
    <property type="entry name" value="SERINE_THREONINE-PROTEIN KINASE MRCK BETA"/>
    <property type="match status" value="1"/>
</dbReference>
<evidence type="ECO:0000256" key="7">
    <source>
        <dbReference type="ARBA" id="ARBA00022527"/>
    </source>
</evidence>
<dbReference type="SMART" id="SM00133">
    <property type="entry name" value="S_TK_X"/>
    <property type="match status" value="1"/>
</dbReference>
<dbReference type="InterPro" id="IPR011009">
    <property type="entry name" value="Kinase-like_dom_sf"/>
</dbReference>
<dbReference type="Pfam" id="PF25346">
    <property type="entry name" value="PH_MRCK"/>
    <property type="match status" value="1"/>
</dbReference>
<keyword evidence="8" id="KW-0597">Phosphoprotein</keyword>
<dbReference type="Pfam" id="PF00433">
    <property type="entry name" value="Pkinase_C"/>
    <property type="match status" value="1"/>
</dbReference>
<dbReference type="GO" id="GO:0005856">
    <property type="term" value="C:cytoskeleton"/>
    <property type="evidence" value="ECO:0007669"/>
    <property type="project" value="TreeGrafter"/>
</dbReference>
<dbReference type="Gene3D" id="2.30.29.30">
    <property type="entry name" value="Pleckstrin-homology domain (PH domain)/Phosphotyrosine-binding domain (PTB)"/>
    <property type="match status" value="1"/>
</dbReference>
<dbReference type="PROSITE" id="PS00108">
    <property type="entry name" value="PROTEIN_KINASE_ST"/>
    <property type="match status" value="1"/>
</dbReference>
<organism evidence="29 30">
    <name type="scientific">Cyprinus carpio carpio</name>
    <dbReference type="NCBI Taxonomy" id="630221"/>
    <lineage>
        <taxon>Eukaryota</taxon>
        <taxon>Metazoa</taxon>
        <taxon>Chordata</taxon>
        <taxon>Craniata</taxon>
        <taxon>Vertebrata</taxon>
        <taxon>Euteleostomi</taxon>
        <taxon>Actinopterygii</taxon>
        <taxon>Neopterygii</taxon>
        <taxon>Teleostei</taxon>
        <taxon>Ostariophysi</taxon>
        <taxon>Cypriniformes</taxon>
        <taxon>Cyprinidae</taxon>
        <taxon>Cyprininae</taxon>
        <taxon>Cyprinus</taxon>
    </lineage>
</organism>
<evidence type="ECO:0000256" key="20">
    <source>
        <dbReference type="PROSITE-ProRule" id="PRU10141"/>
    </source>
</evidence>
<reference evidence="29" key="2">
    <citation type="submission" date="2025-09" db="UniProtKB">
        <authorList>
            <consortium name="Ensembl"/>
        </authorList>
    </citation>
    <scope>IDENTIFICATION</scope>
</reference>
<dbReference type="FunFam" id="1.10.510.10:FF:000014">
    <property type="entry name" value="Non-specific serine/threonine protein kinase"/>
    <property type="match status" value="1"/>
</dbReference>
<evidence type="ECO:0000256" key="4">
    <source>
        <dbReference type="ARBA" id="ARBA00005719"/>
    </source>
</evidence>
<dbReference type="PROSITE" id="PS50081">
    <property type="entry name" value="ZF_DAG_PE_2"/>
    <property type="match status" value="1"/>
</dbReference>
<feature type="coiled-coil region" evidence="21">
    <location>
        <begin position="758"/>
        <end position="806"/>
    </location>
</feature>
<dbReference type="InterPro" id="IPR000719">
    <property type="entry name" value="Prot_kinase_dom"/>
</dbReference>
<keyword evidence="9" id="KW-0808">Transferase</keyword>
<dbReference type="PROSITE" id="PS50219">
    <property type="entry name" value="CNH"/>
    <property type="match status" value="1"/>
</dbReference>
<keyword evidence="7" id="KW-0723">Serine/threonine-protein kinase</keyword>
<dbReference type="SMART" id="SM00220">
    <property type="entry name" value="S_TKc"/>
    <property type="match status" value="1"/>
</dbReference>
<dbReference type="SMART" id="SM00285">
    <property type="entry name" value="PBD"/>
    <property type="match status" value="1"/>
</dbReference>
<dbReference type="FunFam" id="3.30.200.20:FF:001044">
    <property type="entry name" value="Serine/threonine-protein kinase MRCK beta"/>
    <property type="match status" value="1"/>
</dbReference>
<feature type="compositionally biased region" description="Low complexity" evidence="22">
    <location>
        <begin position="1652"/>
        <end position="1669"/>
    </location>
</feature>
<dbReference type="Gene3D" id="3.30.60.20">
    <property type="match status" value="1"/>
</dbReference>
<feature type="region of interest" description="Disordered" evidence="22">
    <location>
        <begin position="1573"/>
        <end position="1669"/>
    </location>
</feature>